<name>A0ABV7ESM0_9GAMM</name>
<dbReference type="Pfam" id="PF00175">
    <property type="entry name" value="NAD_binding_1"/>
    <property type="match status" value="1"/>
</dbReference>
<organism evidence="7 8">
    <name type="scientific">Salinisphaera aquimarina</name>
    <dbReference type="NCBI Taxonomy" id="2094031"/>
    <lineage>
        <taxon>Bacteria</taxon>
        <taxon>Pseudomonadati</taxon>
        <taxon>Pseudomonadota</taxon>
        <taxon>Gammaproteobacteria</taxon>
        <taxon>Salinisphaerales</taxon>
        <taxon>Salinisphaeraceae</taxon>
        <taxon>Salinisphaera</taxon>
    </lineage>
</organism>
<keyword evidence="4" id="KW-0812">Transmembrane</keyword>
<dbReference type="InterPro" id="IPR001433">
    <property type="entry name" value="OxRdtase_FAD/NAD-bd"/>
</dbReference>
<evidence type="ECO:0000259" key="6">
    <source>
        <dbReference type="PROSITE" id="PS51384"/>
    </source>
</evidence>
<dbReference type="SUPFAM" id="SSF63380">
    <property type="entry name" value="Riboflavin synthase domain-like"/>
    <property type="match status" value="1"/>
</dbReference>
<proteinExistence type="predicted"/>
<keyword evidence="4" id="KW-0472">Membrane</keyword>
<dbReference type="PANTHER" id="PTHR34219">
    <property type="entry name" value="IRON-REGULATED INNER MEMBRANE PROTEIN-RELATED"/>
    <property type="match status" value="1"/>
</dbReference>
<evidence type="ECO:0000259" key="5">
    <source>
        <dbReference type="PROSITE" id="PS50902"/>
    </source>
</evidence>
<dbReference type="Pfam" id="PF00258">
    <property type="entry name" value="Flavodoxin_1"/>
    <property type="match status" value="1"/>
</dbReference>
<keyword evidence="3" id="KW-0249">Electron transport</keyword>
<evidence type="ECO:0000256" key="1">
    <source>
        <dbReference type="ARBA" id="ARBA00022630"/>
    </source>
</evidence>
<dbReference type="InterPro" id="IPR039261">
    <property type="entry name" value="FNR_nucleotide-bd"/>
</dbReference>
<feature type="transmembrane region" description="Helical" evidence="4">
    <location>
        <begin position="330"/>
        <end position="358"/>
    </location>
</feature>
<dbReference type="PANTHER" id="PTHR34219:SF3">
    <property type="entry name" value="BLL7967 PROTEIN"/>
    <property type="match status" value="1"/>
</dbReference>
<comment type="caution">
    <text evidence="7">The sequence shown here is derived from an EMBL/GenBank/DDBJ whole genome shotgun (WGS) entry which is preliminary data.</text>
</comment>
<keyword evidence="1" id="KW-0285">Flavoprotein</keyword>
<dbReference type="InterPro" id="IPR017927">
    <property type="entry name" value="FAD-bd_FR_type"/>
</dbReference>
<dbReference type="Pfam" id="PF03929">
    <property type="entry name" value="PepSY_TM"/>
    <property type="match status" value="1"/>
</dbReference>
<feature type="transmembrane region" description="Helical" evidence="4">
    <location>
        <begin position="190"/>
        <end position="215"/>
    </location>
</feature>
<dbReference type="InterPro" id="IPR008254">
    <property type="entry name" value="Flavodoxin/NO_synth"/>
</dbReference>
<dbReference type="Gene3D" id="3.40.50.360">
    <property type="match status" value="1"/>
</dbReference>
<feature type="domain" description="Flavodoxin-like" evidence="5">
    <location>
        <begin position="385"/>
        <end position="524"/>
    </location>
</feature>
<reference evidence="8" key="1">
    <citation type="journal article" date="2019" name="Int. J. Syst. Evol. Microbiol.">
        <title>The Global Catalogue of Microorganisms (GCM) 10K type strain sequencing project: providing services to taxonomists for standard genome sequencing and annotation.</title>
        <authorList>
            <consortium name="The Broad Institute Genomics Platform"/>
            <consortium name="The Broad Institute Genome Sequencing Center for Infectious Disease"/>
            <person name="Wu L."/>
            <person name="Ma J."/>
        </authorList>
    </citation>
    <scope>NUCLEOTIDE SEQUENCE [LARGE SCALE GENOMIC DNA]</scope>
    <source>
        <strain evidence="8">KCTC 52640</strain>
    </source>
</reference>
<dbReference type="RefSeq" id="WP_380690500.1">
    <property type="nucleotide sequence ID" value="NZ_JBHRSS010000006.1"/>
</dbReference>
<keyword evidence="8" id="KW-1185">Reference proteome</keyword>
<evidence type="ECO:0000256" key="3">
    <source>
        <dbReference type="ARBA" id="ARBA00022982"/>
    </source>
</evidence>
<evidence type="ECO:0000256" key="4">
    <source>
        <dbReference type="SAM" id="Phobius"/>
    </source>
</evidence>
<dbReference type="PRINTS" id="PR00369">
    <property type="entry name" value="FLAVODOXIN"/>
</dbReference>
<feature type="transmembrane region" description="Helical" evidence="4">
    <location>
        <begin position="12"/>
        <end position="37"/>
    </location>
</feature>
<dbReference type="Proteomes" id="UP001595462">
    <property type="component" value="Unassembled WGS sequence"/>
</dbReference>
<dbReference type="InterPro" id="IPR001094">
    <property type="entry name" value="Flavdoxin-like"/>
</dbReference>
<dbReference type="InterPro" id="IPR001709">
    <property type="entry name" value="Flavoprot_Pyr_Nucl_cyt_Rdtase"/>
</dbReference>
<dbReference type="PROSITE" id="PS50902">
    <property type="entry name" value="FLAVODOXIN_LIKE"/>
    <property type="match status" value="1"/>
</dbReference>
<dbReference type="PROSITE" id="PS51384">
    <property type="entry name" value="FAD_FR"/>
    <property type="match status" value="1"/>
</dbReference>
<dbReference type="SUPFAM" id="SSF52343">
    <property type="entry name" value="Ferredoxin reductase-like, C-terminal NADP-linked domain"/>
    <property type="match status" value="1"/>
</dbReference>
<dbReference type="InterPro" id="IPR017938">
    <property type="entry name" value="Riboflavin_synthase-like_b-brl"/>
</dbReference>
<accession>A0ABV7ESM0</accession>
<keyword evidence="2" id="KW-0288">FMN</keyword>
<sequence>MRLAARLREFNVMFQLHWILGITAGAILVVVAVTGALMSFQQEILDWINADITAQIQQAGEPLPPPAIIQHYAAAHPEQTISSMFWRNDRPYPVVVGYRTPQTTGRHGERIALNPATAQPIGDIRGETTFSFIRQLHQRLAAGATGKWLVGVSTLTLVVLCLTGLYVRWQRRPRRRWRWLWPRALGGKLAGEWHAVLGVWALLAYLLASLTGLWWSFDWYRDGARALFASGSRGDAVALDSAHAPLDLDRVWSTIAPRVTDAQTVSVRLPRGPGQPVAVHFVAADAPHRYANDELSVNPATGALLAAAPYRDRSAGDKLLESVYALHMGAFFGLPGIVFMMLASLCMPVFFVTGWLLYLRRRRMKRRVPASHAAPTRSGPQDGAILVAYASQSGLSHRIAVRTADALQKGGRAVRLAGLAELGVACLAAHDKALFIVSTYGEGDAPVAARRFDHQLGKPGAPQLAHLEYVLLALGDSDYGPTYCAFGQRLDRGLRERGARTLLAPIEVDKGDAAALDRWHAVLSQSFGAALTDADPGFSRWTLVERQILNPDGVGAPMAWLRLECAGAPSRAWQAGDIAEIRPRHGDPALAAWLSTHKIDSDVHELRAALAHKQLPTRVDLCGQTIRSWAVGLPDLAARDYSIANIDRGQGVELLVRLARDGDRTGIASGWLIEQARAGEQIDMRLRANPAFHTDAQRVAAPALFIGNGSGMAGLRAHLQARIADGHHDNWLIFGERQRAHDFYFQDEIRAWHEAGQICHLDLAFSRDVDDGRYVQHALAEHGERVRDWMARDAGVFICGSHDSMAPAVIATLREILGAEVFETLNIGQRIRLDVY</sequence>
<keyword evidence="4" id="KW-1133">Transmembrane helix</keyword>
<dbReference type="EMBL" id="JBHRSS010000006">
    <property type="protein sequence ID" value="MFC3104939.1"/>
    <property type="molecule type" value="Genomic_DNA"/>
</dbReference>
<dbReference type="InterPro" id="IPR005625">
    <property type="entry name" value="PepSY-ass_TM"/>
</dbReference>
<evidence type="ECO:0000313" key="7">
    <source>
        <dbReference type="EMBL" id="MFC3104939.1"/>
    </source>
</evidence>
<dbReference type="Gene3D" id="3.40.50.80">
    <property type="entry name" value="Nucleotide-binding domain of ferredoxin-NADP reductase (FNR) module"/>
    <property type="match status" value="1"/>
</dbReference>
<evidence type="ECO:0000256" key="2">
    <source>
        <dbReference type="ARBA" id="ARBA00022643"/>
    </source>
</evidence>
<feature type="domain" description="FAD-binding FR-type" evidence="6">
    <location>
        <begin position="536"/>
        <end position="695"/>
    </location>
</feature>
<dbReference type="InterPro" id="IPR029039">
    <property type="entry name" value="Flavoprotein-like_sf"/>
</dbReference>
<gene>
    <name evidence="7" type="ORF">ACFOSU_13745</name>
</gene>
<protein>
    <submittedName>
        <fullName evidence="7">PepSY domain-containing protein</fullName>
    </submittedName>
</protein>
<evidence type="ECO:0000313" key="8">
    <source>
        <dbReference type="Proteomes" id="UP001595462"/>
    </source>
</evidence>
<dbReference type="PRINTS" id="PR00371">
    <property type="entry name" value="FPNCR"/>
</dbReference>
<dbReference type="SUPFAM" id="SSF52218">
    <property type="entry name" value="Flavoproteins"/>
    <property type="match status" value="1"/>
</dbReference>
<feature type="transmembrane region" description="Helical" evidence="4">
    <location>
        <begin position="148"/>
        <end position="169"/>
    </location>
</feature>
<keyword evidence="3" id="KW-0813">Transport</keyword>